<dbReference type="Proteomes" id="UP000515163">
    <property type="component" value="Unplaced"/>
</dbReference>
<dbReference type="InterPro" id="IPR029510">
    <property type="entry name" value="Ald_DH_CS_GLU"/>
</dbReference>
<dbReference type="CDD" id="cd07111">
    <property type="entry name" value="ALDH_F16"/>
    <property type="match status" value="1"/>
</dbReference>
<dbReference type="GeneID" id="116293681"/>
<dbReference type="Gene3D" id="3.40.605.10">
    <property type="entry name" value="Aldehyde Dehydrogenase, Chain A, domain 1"/>
    <property type="match status" value="2"/>
</dbReference>
<organism evidence="7 8">
    <name type="scientific">Actinia tenebrosa</name>
    <name type="common">Australian red waratah sea anemone</name>
    <dbReference type="NCBI Taxonomy" id="6105"/>
    <lineage>
        <taxon>Eukaryota</taxon>
        <taxon>Metazoa</taxon>
        <taxon>Cnidaria</taxon>
        <taxon>Anthozoa</taxon>
        <taxon>Hexacorallia</taxon>
        <taxon>Actiniaria</taxon>
        <taxon>Actiniidae</taxon>
        <taxon>Actinia</taxon>
    </lineage>
</organism>
<keyword evidence="7" id="KW-1185">Reference proteome</keyword>
<feature type="domain" description="Aldehyde dehydrogenase" evidence="6">
    <location>
        <begin position="585"/>
        <end position="811"/>
    </location>
</feature>
<dbReference type="Gene3D" id="3.40.309.10">
    <property type="entry name" value="Aldehyde Dehydrogenase, Chain A, domain 2"/>
    <property type="match status" value="1"/>
</dbReference>
<keyword evidence="2 4" id="KW-0560">Oxidoreductase</keyword>
<proteinExistence type="inferred from homology"/>
<feature type="active site" evidence="3">
    <location>
        <position position="293"/>
    </location>
</feature>
<dbReference type="FunFam" id="3.40.605.10:FF:000007">
    <property type="entry name" value="NAD/NADP-dependent betaine aldehyde dehydrogenase"/>
    <property type="match status" value="1"/>
</dbReference>
<feature type="compositionally biased region" description="Polar residues" evidence="5">
    <location>
        <begin position="1"/>
        <end position="10"/>
    </location>
</feature>
<gene>
    <name evidence="8" type="primary">LOC116293681</name>
</gene>
<evidence type="ECO:0000256" key="5">
    <source>
        <dbReference type="SAM" id="MobiDB-lite"/>
    </source>
</evidence>
<evidence type="ECO:0000256" key="4">
    <source>
        <dbReference type="RuleBase" id="RU003345"/>
    </source>
</evidence>
<evidence type="ECO:0000313" key="8">
    <source>
        <dbReference type="RefSeq" id="XP_031557006.1"/>
    </source>
</evidence>
<dbReference type="FunCoup" id="A0A6P8HMS7">
    <property type="interactions" value="269"/>
</dbReference>
<dbReference type="SUPFAM" id="SSF53720">
    <property type="entry name" value="ALDH-like"/>
    <property type="match status" value="2"/>
</dbReference>
<dbReference type="InParanoid" id="A0A6P8HMS7"/>
<dbReference type="OrthoDB" id="310895at2759"/>
<dbReference type="FunFam" id="3.40.309.10:FF:000012">
    <property type="entry name" value="Betaine aldehyde dehydrogenase"/>
    <property type="match status" value="1"/>
</dbReference>
<dbReference type="KEGG" id="aten:116293681"/>
<dbReference type="InterPro" id="IPR016162">
    <property type="entry name" value="Ald_DH_N"/>
</dbReference>
<dbReference type="InterPro" id="IPR016163">
    <property type="entry name" value="Ald_DH_C"/>
</dbReference>
<feature type="region of interest" description="Disordered" evidence="5">
    <location>
        <begin position="1"/>
        <end position="22"/>
    </location>
</feature>
<dbReference type="GO" id="GO:0016620">
    <property type="term" value="F:oxidoreductase activity, acting on the aldehyde or oxo group of donors, NAD or NADP as acceptor"/>
    <property type="evidence" value="ECO:0007669"/>
    <property type="project" value="InterPro"/>
</dbReference>
<sequence length="847" mass="92369">MASKSKSGMANGSVDAPAAKKSRLNKDPVISEIFESLEYGPAPEASSAVNAWLDQHDRLFGHFINGKWVKPKGRKTYDSKNPATGEVLATTIQGDKKDVDQAVSAAREAFQSWSKTPSHVRARYMYSIARHVQKHARLIAVLESMDNGKAIRETRDCDIPNVARHLYHYAGWAQLMDTEMKGWKPVGVVGGIVPWNFPLMLLCWKVCPAIAMGNTVVLKPATYTRLSALLFAEICAEAGLPPGVFNVVTGNGAFGSSLATHSDVDKVAFTGSTGVGKVLRQLTAGTGKKLSLELGGKSPFIVFESADLDSAVEGVVDAIWFNQGQVCSAGSRLIVQETVAQQMILKLKERMSHLRLGDPLDKCIDMGALVDQTQLNSVSKFVEEAIADGAEVYQDYASKPSSGCFYPPTLITNVQPVSKIVIEEVFGPVLVVLTFRTPKEAIALANNTNYGLAASVWSENLSLCLEVAMSMKAGAVWVNGHNLFDAAAGFGGYRESGYGRDGGKEGLYEYVCPAWQERPQPNVQDYDIKKFGSTTPAAVLNPNKNPVKIAGKENKDGVTTPSIDHTYKMYIGGAQKRPDGNYSRPIMNPSGEVIAQVSDGNRKDIRDAVEAAHKAAPGWGKRAAHNRAQIVYYMAENLELRHDEISQRLTDMTGRSLEDSKAEVDAAIERLFYYGAYADKYGGSVQETPFYGATVKVHEPVGVIGIACPDECPLLGFVSLLAPAVIRGNTVVVIPCEKHPLVAMDMYQVFDTSDLPGGVVNIVTGDRDHLTKYLTEHQDVQAMWYFGTAEGSKFVEYTSAVNVKRTMVNYGLARNWLDKEQGQGEEFLFNSVECKNIWLPMGDIFAN</sequence>
<dbReference type="PROSITE" id="PS00687">
    <property type="entry name" value="ALDEHYDE_DEHYDR_GLU"/>
    <property type="match status" value="1"/>
</dbReference>
<feature type="domain" description="Aldehyde dehydrogenase" evidence="6">
    <location>
        <begin position="68"/>
        <end position="511"/>
    </location>
</feature>
<dbReference type="InterPro" id="IPR015590">
    <property type="entry name" value="Aldehyde_DH_dom"/>
</dbReference>
<evidence type="ECO:0000313" key="7">
    <source>
        <dbReference type="Proteomes" id="UP000515163"/>
    </source>
</evidence>
<dbReference type="RefSeq" id="XP_031557006.1">
    <property type="nucleotide sequence ID" value="XM_031701146.1"/>
</dbReference>
<evidence type="ECO:0000259" key="6">
    <source>
        <dbReference type="Pfam" id="PF00171"/>
    </source>
</evidence>
<accession>A0A6P8HMS7</accession>
<dbReference type="AlphaFoldDB" id="A0A6P8HMS7"/>
<name>A0A6P8HMS7_ACTTE</name>
<reference evidence="8" key="1">
    <citation type="submission" date="2025-08" db="UniProtKB">
        <authorList>
            <consortium name="RefSeq"/>
        </authorList>
    </citation>
    <scope>IDENTIFICATION</scope>
    <source>
        <tissue evidence="8">Tentacle</tissue>
    </source>
</reference>
<evidence type="ECO:0000256" key="3">
    <source>
        <dbReference type="PROSITE-ProRule" id="PRU10007"/>
    </source>
</evidence>
<protein>
    <submittedName>
        <fullName evidence="8">Aldehyde dehydrogenase family 16 member A1-like</fullName>
    </submittedName>
</protein>
<dbReference type="InterPro" id="IPR016161">
    <property type="entry name" value="Ald_DH/histidinol_DH"/>
</dbReference>
<dbReference type="Pfam" id="PF00171">
    <property type="entry name" value="Aldedh"/>
    <property type="match status" value="2"/>
</dbReference>
<dbReference type="PANTHER" id="PTHR11699">
    <property type="entry name" value="ALDEHYDE DEHYDROGENASE-RELATED"/>
    <property type="match status" value="1"/>
</dbReference>
<comment type="similarity">
    <text evidence="1 4">Belongs to the aldehyde dehydrogenase family.</text>
</comment>
<evidence type="ECO:0000256" key="2">
    <source>
        <dbReference type="ARBA" id="ARBA00023002"/>
    </source>
</evidence>
<evidence type="ECO:0000256" key="1">
    <source>
        <dbReference type="ARBA" id="ARBA00009986"/>
    </source>
</evidence>